<accession>A0AC61PJA0</accession>
<sequence>MKTIVEPQEHIAKLWGKQRIKEENTYRMMKYVMRVDGDDKVVLHNVVTGQLVELDPTEAEILTHLPEKYCDSMAQLIDDHYLVPNEFDEHQQVVNMRTILRKLASAKPKEGIRHYTILPTTACNARCYYCFEQGAKIVTMTEETANDVVDFISTHCGEEKKVSIMWFGGEPTVASKRIDQISEGLKRRGIHFNSTMISNAYLFDESMVEKAKTLWRLQRVQISVDGLEERYNAVKNYVNPKDNPYERVMRNIQLLLDAGIHIDLRLNFDLANYMDFKGLVEYAKEHFKGYDDFQFYAYPVIGEYPDNQGEVLHGNDEWRKKKSVELNDLAREAGVYRSKRELPHLEYKGCGADDDAAVTINANGTLVKCPEHFEEEQSIGNLKEGIVNNTRVQEWKEIADHETCKNCVFFPKCIRLKYCSAQDRCYFQDRNQQFYETVKRHSMNNGVQ</sequence>
<organism evidence="1 2">
    <name type="scientific">Aristaeella lactis</name>
    <dbReference type="NCBI Taxonomy" id="3046383"/>
    <lineage>
        <taxon>Bacteria</taxon>
        <taxon>Bacillati</taxon>
        <taxon>Bacillota</taxon>
        <taxon>Clostridia</taxon>
        <taxon>Eubacteriales</taxon>
        <taxon>Aristaeellaceae</taxon>
        <taxon>Aristaeella</taxon>
    </lineage>
</organism>
<name>A0AC61PJA0_9FIRM</name>
<dbReference type="Proteomes" id="UP000192328">
    <property type="component" value="Unassembled WGS sequence"/>
</dbReference>
<dbReference type="EMBL" id="FWXZ01000001">
    <property type="protein sequence ID" value="SMC42512.1"/>
    <property type="molecule type" value="Genomic_DNA"/>
</dbReference>
<evidence type="ECO:0000313" key="1">
    <source>
        <dbReference type="EMBL" id="SMC42512.1"/>
    </source>
</evidence>
<protein>
    <submittedName>
        <fullName evidence="1">Radical SAM additional 4Fe4S-binding SPASM domain-containing protein</fullName>
    </submittedName>
</protein>
<comment type="caution">
    <text evidence="1">The sequence shown here is derived from an EMBL/GenBank/DDBJ whole genome shotgun (WGS) entry which is preliminary data.</text>
</comment>
<proteinExistence type="predicted"/>
<gene>
    <name evidence="1" type="ORF">SAMN06297397_0863</name>
</gene>
<reference evidence="1" key="1">
    <citation type="submission" date="2017-04" db="EMBL/GenBank/DDBJ databases">
        <authorList>
            <person name="Varghese N."/>
            <person name="Submissions S."/>
        </authorList>
    </citation>
    <scope>NUCLEOTIDE SEQUENCE</scope>
    <source>
        <strain evidence="1">WTE2008</strain>
    </source>
</reference>
<keyword evidence="2" id="KW-1185">Reference proteome</keyword>
<evidence type="ECO:0000313" key="2">
    <source>
        <dbReference type="Proteomes" id="UP000192328"/>
    </source>
</evidence>